<protein>
    <recommendedName>
        <fullName evidence="5">Cell wall binding repeat protein</fullName>
    </recommendedName>
</protein>
<feature type="region of interest" description="Disordered" evidence="1">
    <location>
        <begin position="319"/>
        <end position="373"/>
    </location>
</feature>
<name>A0A4R1PLW1_9FIRM</name>
<dbReference type="EMBL" id="SLUI01000023">
    <property type="protein sequence ID" value="TCL32183.1"/>
    <property type="molecule type" value="Genomic_DNA"/>
</dbReference>
<sequence>MLNKKLLIAVLGCAVMISTMQIALAEPAKPEIANKGYNIPYEDRQADYQLVIGTYPPNLLAGKQLAMSYMLTTKNDVQIKDIVIRRTVTNTETNNPETLALRLDTPTCWRVVADNIPEGRLDYTVSYTVVRAKTKTVTPVSSKFSLNVAQIGQTAGTASEEYSLADMETAQQLTAVEIAKLEAGQSITDIKADGFTAVKAEEHANSDQASKGQLNVNIDKDGNPKNAWSDANQQEEQSEKRTQTLKGLLLMATALAASKGAKGAAVALGAGLIATTVITNRRKAAALGTLSPAAIKAPASALFGEAAVKKNEEIAKRLEASRAKTPSEPVPQKEETPYVAPQSTKRKSENEESAYNTQSEIHSQVEETPQPSIADLKRQEEVILGTTYQPVWITSSISMVNGEYYYTDPGTSQTFHYSQVRGPVAVGNGQVLQDGHFYKVSRIGMMQIKPSQIS</sequence>
<evidence type="ECO:0000256" key="2">
    <source>
        <dbReference type="SAM" id="SignalP"/>
    </source>
</evidence>
<dbReference type="Proteomes" id="UP000295063">
    <property type="component" value="Unassembled WGS sequence"/>
</dbReference>
<feature type="signal peptide" evidence="2">
    <location>
        <begin position="1"/>
        <end position="25"/>
    </location>
</feature>
<feature type="region of interest" description="Disordered" evidence="1">
    <location>
        <begin position="202"/>
        <end position="240"/>
    </location>
</feature>
<evidence type="ECO:0000313" key="3">
    <source>
        <dbReference type="EMBL" id="TCL32183.1"/>
    </source>
</evidence>
<keyword evidence="4" id="KW-1185">Reference proteome</keyword>
<organism evidence="3 4">
    <name type="scientific">Anaerospora hongkongensis</name>
    <dbReference type="NCBI Taxonomy" id="244830"/>
    <lineage>
        <taxon>Bacteria</taxon>
        <taxon>Bacillati</taxon>
        <taxon>Bacillota</taxon>
        <taxon>Negativicutes</taxon>
        <taxon>Selenomonadales</taxon>
        <taxon>Sporomusaceae</taxon>
        <taxon>Anaerospora</taxon>
    </lineage>
</organism>
<gene>
    <name evidence="3" type="ORF">EV210_1233</name>
</gene>
<proteinExistence type="predicted"/>
<feature type="compositionally biased region" description="Polar residues" evidence="1">
    <location>
        <begin position="353"/>
        <end position="371"/>
    </location>
</feature>
<evidence type="ECO:0000256" key="1">
    <source>
        <dbReference type="SAM" id="MobiDB-lite"/>
    </source>
</evidence>
<reference evidence="3 4" key="1">
    <citation type="submission" date="2019-03" db="EMBL/GenBank/DDBJ databases">
        <title>Genomic Encyclopedia of Type Strains, Phase IV (KMG-IV): sequencing the most valuable type-strain genomes for metagenomic binning, comparative biology and taxonomic classification.</title>
        <authorList>
            <person name="Goeker M."/>
        </authorList>
    </citation>
    <scope>NUCLEOTIDE SEQUENCE [LARGE SCALE GENOMIC DNA]</scope>
    <source>
        <strain evidence="3 4">DSM 15969</strain>
    </source>
</reference>
<evidence type="ECO:0000313" key="4">
    <source>
        <dbReference type="Proteomes" id="UP000295063"/>
    </source>
</evidence>
<comment type="caution">
    <text evidence="3">The sequence shown here is derived from an EMBL/GenBank/DDBJ whole genome shotgun (WGS) entry which is preliminary data.</text>
</comment>
<accession>A0A4R1PLW1</accession>
<feature type="chain" id="PRO_5020228377" description="Cell wall binding repeat protein" evidence="2">
    <location>
        <begin position="26"/>
        <end position="454"/>
    </location>
</feature>
<dbReference type="AlphaFoldDB" id="A0A4R1PLW1"/>
<dbReference type="RefSeq" id="WP_132083485.1">
    <property type="nucleotide sequence ID" value="NZ_SLUI01000023.1"/>
</dbReference>
<evidence type="ECO:0008006" key="5">
    <source>
        <dbReference type="Google" id="ProtNLM"/>
    </source>
</evidence>
<keyword evidence="2" id="KW-0732">Signal</keyword>
<feature type="compositionally biased region" description="Polar residues" evidence="1">
    <location>
        <begin position="206"/>
        <end position="216"/>
    </location>
</feature>